<dbReference type="SUPFAM" id="SSF53474">
    <property type="entry name" value="alpha/beta-Hydrolases"/>
    <property type="match status" value="1"/>
</dbReference>
<dbReference type="InterPro" id="IPR050228">
    <property type="entry name" value="Carboxylesterase_BioH"/>
</dbReference>
<dbReference type="KEGG" id="ske:Sked_28030"/>
<dbReference type="STRING" id="446469.Sked_28030"/>
<dbReference type="eggNOG" id="COG2267">
    <property type="taxonomic scope" value="Bacteria"/>
</dbReference>
<dbReference type="InterPro" id="IPR029058">
    <property type="entry name" value="AB_hydrolase_fold"/>
</dbReference>
<reference evidence="2 3" key="1">
    <citation type="journal article" date="2009" name="Stand. Genomic Sci.">
        <title>Complete genome sequence of Sanguibacter keddieii type strain (ST-74).</title>
        <authorList>
            <person name="Ivanova N."/>
            <person name="Sikorski J."/>
            <person name="Sims D."/>
            <person name="Brettin T."/>
            <person name="Detter J.C."/>
            <person name="Han C."/>
            <person name="Lapidus A."/>
            <person name="Copeland A."/>
            <person name="Glavina Del Rio T."/>
            <person name="Nolan M."/>
            <person name="Chen F."/>
            <person name="Lucas S."/>
            <person name="Tice H."/>
            <person name="Cheng J.F."/>
            <person name="Bruce D."/>
            <person name="Goodwin L."/>
            <person name="Pitluck S."/>
            <person name="Pati A."/>
            <person name="Mavromatis K."/>
            <person name="Chen A."/>
            <person name="Palaniappan K."/>
            <person name="D'haeseleer P."/>
            <person name="Chain P."/>
            <person name="Bristow J."/>
            <person name="Eisen J.A."/>
            <person name="Markowitz V."/>
            <person name="Hugenholtz P."/>
            <person name="Goker M."/>
            <person name="Pukall R."/>
            <person name="Klenk H.P."/>
            <person name="Kyrpides N.C."/>
        </authorList>
    </citation>
    <scope>NUCLEOTIDE SEQUENCE [LARGE SCALE GENOMIC DNA]</scope>
    <source>
        <strain evidence="3">ATCC 51767 / DSM 10542 / NCFB 3025 / ST-74</strain>
    </source>
</reference>
<dbReference type="ESTHER" id="sanks-d1bb04">
    <property type="family name" value="6_AlphaBeta_hydrolase"/>
</dbReference>
<proteinExistence type="predicted"/>
<accession>D1BB04</accession>
<keyword evidence="2" id="KW-0012">Acyltransferase</keyword>
<evidence type="ECO:0000313" key="3">
    <source>
        <dbReference type="Proteomes" id="UP000000322"/>
    </source>
</evidence>
<dbReference type="RefSeq" id="WP_012867774.1">
    <property type="nucleotide sequence ID" value="NC_013521.1"/>
</dbReference>
<dbReference type="InterPro" id="IPR000073">
    <property type="entry name" value="AB_hydrolase_1"/>
</dbReference>
<gene>
    <name evidence="2" type="ordered locus">Sked_28030</name>
</gene>
<dbReference type="AlphaFoldDB" id="D1BB04"/>
<feature type="domain" description="AB hydrolase-1" evidence="1">
    <location>
        <begin position="17"/>
        <end position="237"/>
    </location>
</feature>
<dbReference type="OrthoDB" id="8444301at2"/>
<dbReference type="GO" id="GO:0016787">
    <property type="term" value="F:hydrolase activity"/>
    <property type="evidence" value="ECO:0007669"/>
    <property type="project" value="UniProtKB-KW"/>
</dbReference>
<evidence type="ECO:0000313" key="2">
    <source>
        <dbReference type="EMBL" id="ACZ22705.1"/>
    </source>
</evidence>
<keyword evidence="2" id="KW-0378">Hydrolase</keyword>
<dbReference type="Proteomes" id="UP000000322">
    <property type="component" value="Chromosome"/>
</dbReference>
<dbReference type="Gene3D" id="3.40.50.1820">
    <property type="entry name" value="alpha/beta hydrolase"/>
    <property type="match status" value="1"/>
</dbReference>
<dbReference type="PANTHER" id="PTHR43194">
    <property type="entry name" value="HYDROLASE ALPHA/BETA FOLD FAMILY"/>
    <property type="match status" value="1"/>
</dbReference>
<name>D1BB04_SANKS</name>
<dbReference type="EMBL" id="CP001819">
    <property type="protein sequence ID" value="ACZ22705.1"/>
    <property type="molecule type" value="Genomic_DNA"/>
</dbReference>
<dbReference type="GO" id="GO:0016746">
    <property type="term" value="F:acyltransferase activity"/>
    <property type="evidence" value="ECO:0007669"/>
    <property type="project" value="UniProtKB-KW"/>
</dbReference>
<dbReference type="PANTHER" id="PTHR43194:SF2">
    <property type="entry name" value="PEROXISOMAL MEMBRANE PROTEIN LPX1"/>
    <property type="match status" value="1"/>
</dbReference>
<keyword evidence="2" id="KW-0808">Transferase</keyword>
<dbReference type="HOGENOM" id="CLU_020336_31_1_11"/>
<dbReference type="Pfam" id="PF12697">
    <property type="entry name" value="Abhydrolase_6"/>
    <property type="match status" value="1"/>
</dbReference>
<organism evidence="2 3">
    <name type="scientific">Sanguibacter keddieii (strain ATCC 51767 / DSM 10542 / NCFB 3025 / ST-74)</name>
    <dbReference type="NCBI Taxonomy" id="446469"/>
    <lineage>
        <taxon>Bacteria</taxon>
        <taxon>Bacillati</taxon>
        <taxon>Actinomycetota</taxon>
        <taxon>Actinomycetes</taxon>
        <taxon>Micrococcales</taxon>
        <taxon>Sanguibacteraceae</taxon>
        <taxon>Sanguibacter</taxon>
    </lineage>
</organism>
<protein>
    <submittedName>
        <fullName evidence="2">Predicted hydrolase or acyltransferase of alpha/beta superfamily</fullName>
    </submittedName>
</protein>
<evidence type="ECO:0000259" key="1">
    <source>
        <dbReference type="Pfam" id="PF12697"/>
    </source>
</evidence>
<sequence>MRLTTRTTGSGPLHVGLVHGLGADGATWSPFADLLLATGRYTVTVLDLRGHGSSPRAASYGLDELADDVVESLPTGLDGVVGHSLGGSVLVRAVGRLAPARVVYLDPGFHLSLPTSGIGGRLFWAAPTVSLGLAQLLQARRSGKARAAYPPEVRASLDSAHAAFDRTMAVGVFRDVAFHPVAASAPEVPSTVVLSDDSAAVLPDDLADRLTTVGWEVVRLPGVHHDMQLEAPDRTARVVDEALSR</sequence>
<keyword evidence="3" id="KW-1185">Reference proteome</keyword>